<dbReference type="PANTHER" id="PTHR38695:SF1">
    <property type="entry name" value="AMINO ACID PERMEASE_ SLC12A DOMAIN-CONTAINING PROTEIN"/>
    <property type="match status" value="1"/>
</dbReference>
<feature type="domain" description="Luciferase" evidence="1">
    <location>
        <begin position="182"/>
        <end position="262"/>
    </location>
</feature>
<evidence type="ECO:0000313" key="3">
    <source>
        <dbReference type="Proteomes" id="UP001610563"/>
    </source>
</evidence>
<proteinExistence type="predicted"/>
<reference evidence="2 3" key="1">
    <citation type="submission" date="2024-07" db="EMBL/GenBank/DDBJ databases">
        <title>Section-level genome sequencing and comparative genomics of Aspergillus sections Usti and Cavernicolus.</title>
        <authorList>
            <consortium name="Lawrence Berkeley National Laboratory"/>
            <person name="Nybo J.L."/>
            <person name="Vesth T.C."/>
            <person name="Theobald S."/>
            <person name="Frisvad J.C."/>
            <person name="Larsen T.O."/>
            <person name="Kjaerboelling I."/>
            <person name="Rothschild-Mancinelli K."/>
            <person name="Lyhne E.K."/>
            <person name="Kogle M.E."/>
            <person name="Barry K."/>
            <person name="Clum A."/>
            <person name="Na H."/>
            <person name="Ledsgaard L."/>
            <person name="Lin J."/>
            <person name="Lipzen A."/>
            <person name="Kuo A."/>
            <person name="Riley R."/>
            <person name="Mondo S."/>
            <person name="Labutti K."/>
            <person name="Haridas S."/>
            <person name="Pangalinan J."/>
            <person name="Salamov A.A."/>
            <person name="Simmons B.A."/>
            <person name="Magnuson J.K."/>
            <person name="Chen J."/>
            <person name="Drula E."/>
            <person name="Henrissat B."/>
            <person name="Wiebenga A."/>
            <person name="Lubbers R.J."/>
            <person name="Gomes A.C."/>
            <person name="Makela M.R."/>
            <person name="Stajich J."/>
            <person name="Grigoriev I.V."/>
            <person name="Mortensen U.H."/>
            <person name="De Vries R.P."/>
            <person name="Baker S.E."/>
            <person name="Andersen M.R."/>
        </authorList>
    </citation>
    <scope>NUCLEOTIDE SEQUENCE [LARGE SCALE GENOMIC DNA]</scope>
    <source>
        <strain evidence="2 3">CBS 209.92</strain>
    </source>
</reference>
<dbReference type="PANTHER" id="PTHR38695">
    <property type="entry name" value="AMINO ACID PERMEASE_ SLC12A DOMAIN-CONTAINING PROTEIN"/>
    <property type="match status" value="1"/>
</dbReference>
<name>A0ABR4FXM2_9EURO</name>
<dbReference type="InterPro" id="IPR048273">
    <property type="entry name" value="Luciferase"/>
</dbReference>
<keyword evidence="3" id="KW-1185">Reference proteome</keyword>
<sequence length="273" mass="30715">MSQLPTLINKSRDALLHCHTLLSSHPRARYILAALPATILALFIPSAYRDYQSYLALGPGGPPYNVLGWLGVKLVFNPFKRDMLGTEVYDRKIALGERAGFLDDLPVREGKRPRMGSFAVPQRQVEQVPSQEIQDNLMTEYAAFLTRNKHIIDRVPSILEKYTDAAHVCHDIKLTPVAAQMKREICHVHGTSDHSVHVTLAPADCKRVIESGWGQRFPLAGTSLFRYLTLGRLPVIPMEYILIYAPRTEEEIRVVMGIVKASVQYVTGERDVQ</sequence>
<dbReference type="InterPro" id="IPR040841">
    <property type="entry name" value="Luciferase_dom"/>
</dbReference>
<dbReference type="Proteomes" id="UP001610563">
    <property type="component" value="Unassembled WGS sequence"/>
</dbReference>
<evidence type="ECO:0000313" key="2">
    <source>
        <dbReference type="EMBL" id="KAL2788012.1"/>
    </source>
</evidence>
<comment type="caution">
    <text evidence="2">The sequence shown here is derived from an EMBL/GenBank/DDBJ whole genome shotgun (WGS) entry which is preliminary data.</text>
</comment>
<dbReference type="Pfam" id="PF17648">
    <property type="entry name" value="Luciferase"/>
    <property type="match status" value="1"/>
</dbReference>
<evidence type="ECO:0000259" key="1">
    <source>
        <dbReference type="Pfam" id="PF17648"/>
    </source>
</evidence>
<accession>A0ABR4FXM2</accession>
<protein>
    <recommendedName>
        <fullName evidence="1">Luciferase domain-containing protein</fullName>
    </recommendedName>
</protein>
<dbReference type="EMBL" id="JBFTWV010000086">
    <property type="protein sequence ID" value="KAL2788012.1"/>
    <property type="molecule type" value="Genomic_DNA"/>
</dbReference>
<organism evidence="2 3">
    <name type="scientific">Aspergillus keveii</name>
    <dbReference type="NCBI Taxonomy" id="714993"/>
    <lineage>
        <taxon>Eukaryota</taxon>
        <taxon>Fungi</taxon>
        <taxon>Dikarya</taxon>
        <taxon>Ascomycota</taxon>
        <taxon>Pezizomycotina</taxon>
        <taxon>Eurotiomycetes</taxon>
        <taxon>Eurotiomycetidae</taxon>
        <taxon>Eurotiales</taxon>
        <taxon>Aspergillaceae</taxon>
        <taxon>Aspergillus</taxon>
        <taxon>Aspergillus subgen. Nidulantes</taxon>
    </lineage>
</organism>
<gene>
    <name evidence="2" type="ORF">BJX66DRAFT_340630</name>
</gene>